<gene>
    <name evidence="3" type="ORF">VNO78_13912</name>
</gene>
<protein>
    <submittedName>
        <fullName evidence="3">Uncharacterized protein</fullName>
    </submittedName>
</protein>
<dbReference type="InterPro" id="IPR023213">
    <property type="entry name" value="CAT-like_dom_sf"/>
</dbReference>
<proteinExistence type="predicted"/>
<sequence length="475" mass="54027">MEVLKEHKVVEKLKVVPAVSRRTTLALTFLDLPLAGPIYVRRQFMYQFPHSTLHFCDTALPSLKTSLSKTLQYLFPLAGNLLCPPPPHKPFINCTHHDSVTLTIVESQADFNHLSSNHPKSLNDLDHLVPMLTCTNTHDGTFLFPLVALQATVFPNQGLCIAITYCHVMDDNCCSHFMKSWSSICRSHGIDLTLVEKSAPCFDRQVLKDPKGLEAIFLRDYFEERSTWKENLLVKTSNVSNGNIVDYVKATIVFGREDIERLKRWVLNRWKKSGEFKTPQYLSKFVVICAFVWACLVRARGRNGEDVKEEYFRFAADCRDRLQHPVPETYFGNCLTLCHAMLKRKDLKGEDGFLKAVKVIERAVTDMKSELFKDAENWRESFKKMFVLGSTLLVTGSPKFTVYETDFGFGRPTKVEMVHSFKCMSLAESGNEEGGLEVGLVCTSTELEYLISVIQQGLQLSKSEFYSCDLNKNPS</sequence>
<organism evidence="3 4">
    <name type="scientific">Psophocarpus tetragonolobus</name>
    <name type="common">Winged bean</name>
    <name type="synonym">Dolichos tetragonolobus</name>
    <dbReference type="NCBI Taxonomy" id="3891"/>
    <lineage>
        <taxon>Eukaryota</taxon>
        <taxon>Viridiplantae</taxon>
        <taxon>Streptophyta</taxon>
        <taxon>Embryophyta</taxon>
        <taxon>Tracheophyta</taxon>
        <taxon>Spermatophyta</taxon>
        <taxon>Magnoliopsida</taxon>
        <taxon>eudicotyledons</taxon>
        <taxon>Gunneridae</taxon>
        <taxon>Pentapetalae</taxon>
        <taxon>rosids</taxon>
        <taxon>fabids</taxon>
        <taxon>Fabales</taxon>
        <taxon>Fabaceae</taxon>
        <taxon>Papilionoideae</taxon>
        <taxon>50 kb inversion clade</taxon>
        <taxon>NPAAA clade</taxon>
        <taxon>indigoferoid/millettioid clade</taxon>
        <taxon>Phaseoleae</taxon>
        <taxon>Psophocarpus</taxon>
    </lineage>
</organism>
<keyword evidence="4" id="KW-1185">Reference proteome</keyword>
<evidence type="ECO:0000313" key="3">
    <source>
        <dbReference type="EMBL" id="KAK7401992.1"/>
    </source>
</evidence>
<comment type="caution">
    <text evidence="3">The sequence shown here is derived from an EMBL/GenBank/DDBJ whole genome shotgun (WGS) entry which is preliminary data.</text>
</comment>
<evidence type="ECO:0000256" key="2">
    <source>
        <dbReference type="ARBA" id="ARBA00023315"/>
    </source>
</evidence>
<dbReference type="Pfam" id="PF02458">
    <property type="entry name" value="Transferase"/>
    <property type="match status" value="1"/>
</dbReference>
<name>A0AAN9XQS1_PSOTE</name>
<dbReference type="Gene3D" id="3.30.559.10">
    <property type="entry name" value="Chloramphenicol acetyltransferase-like domain"/>
    <property type="match status" value="2"/>
</dbReference>
<dbReference type="GO" id="GO:0016747">
    <property type="term" value="F:acyltransferase activity, transferring groups other than amino-acyl groups"/>
    <property type="evidence" value="ECO:0007669"/>
    <property type="project" value="UniProtKB-ARBA"/>
</dbReference>
<accession>A0AAN9XQS1</accession>
<reference evidence="3 4" key="1">
    <citation type="submission" date="2024-01" db="EMBL/GenBank/DDBJ databases">
        <title>The genomes of 5 underutilized Papilionoideae crops provide insights into root nodulation and disease resistanc.</title>
        <authorList>
            <person name="Jiang F."/>
        </authorList>
    </citation>
    <scope>NUCLEOTIDE SEQUENCE [LARGE SCALE GENOMIC DNA]</scope>
    <source>
        <strain evidence="3">DUOXIRENSHENG_FW03</strain>
        <tissue evidence="3">Leaves</tissue>
    </source>
</reference>
<keyword evidence="1" id="KW-0808">Transferase</keyword>
<dbReference type="AlphaFoldDB" id="A0AAN9XQS1"/>
<evidence type="ECO:0000313" key="4">
    <source>
        <dbReference type="Proteomes" id="UP001386955"/>
    </source>
</evidence>
<keyword evidence="2" id="KW-0012">Acyltransferase</keyword>
<dbReference type="Proteomes" id="UP001386955">
    <property type="component" value="Unassembled WGS sequence"/>
</dbReference>
<evidence type="ECO:0000256" key="1">
    <source>
        <dbReference type="ARBA" id="ARBA00022679"/>
    </source>
</evidence>
<dbReference type="InterPro" id="IPR051504">
    <property type="entry name" value="Plant_metabolite_acyltrans"/>
</dbReference>
<dbReference type="EMBL" id="JAYMYS010000003">
    <property type="protein sequence ID" value="KAK7401992.1"/>
    <property type="molecule type" value="Genomic_DNA"/>
</dbReference>
<dbReference type="PANTHER" id="PTHR31625">
    <property type="match status" value="1"/>
</dbReference>